<proteinExistence type="predicted"/>
<reference evidence="2 3" key="1">
    <citation type="submission" date="2016-10" db="EMBL/GenBank/DDBJ databases">
        <authorList>
            <person name="de Groot N.N."/>
        </authorList>
    </citation>
    <scope>NUCLEOTIDE SEQUENCE [LARGE SCALE GENOMIC DNA]</scope>
    <source>
        <strain evidence="3">P4B,CCM 7963,CECT 7998,DSM 25260,IBRC-M 10614,KCTC 13821</strain>
    </source>
</reference>
<dbReference type="RefSeq" id="WP_091579982.1">
    <property type="nucleotide sequence ID" value="NZ_FNDU01000001.1"/>
</dbReference>
<name>A0A1G8CJ31_9BACI</name>
<gene>
    <name evidence="2" type="ORF">SAMN05216352_101341</name>
</gene>
<keyword evidence="1" id="KW-0472">Membrane</keyword>
<evidence type="ECO:0000256" key="1">
    <source>
        <dbReference type="SAM" id="Phobius"/>
    </source>
</evidence>
<keyword evidence="1" id="KW-0812">Transmembrane</keyword>
<keyword evidence="3" id="KW-1185">Reference proteome</keyword>
<dbReference type="Proteomes" id="UP000199017">
    <property type="component" value="Unassembled WGS sequence"/>
</dbReference>
<protein>
    <submittedName>
        <fullName evidence="2">Uncharacterized protein</fullName>
    </submittedName>
</protein>
<evidence type="ECO:0000313" key="2">
    <source>
        <dbReference type="EMBL" id="SDH45501.1"/>
    </source>
</evidence>
<dbReference type="AlphaFoldDB" id="A0A1G8CJ31"/>
<evidence type="ECO:0000313" key="3">
    <source>
        <dbReference type="Proteomes" id="UP000199017"/>
    </source>
</evidence>
<organism evidence="2 3">
    <name type="scientific">Alteribacillus bidgolensis</name>
    <dbReference type="NCBI Taxonomy" id="930129"/>
    <lineage>
        <taxon>Bacteria</taxon>
        <taxon>Bacillati</taxon>
        <taxon>Bacillota</taxon>
        <taxon>Bacilli</taxon>
        <taxon>Bacillales</taxon>
        <taxon>Bacillaceae</taxon>
        <taxon>Alteribacillus</taxon>
    </lineage>
</organism>
<dbReference type="OrthoDB" id="1750926at2"/>
<sequence>MIFRLTVAIIVSIFGSSAPVLLIADPIGSLAARSGLAETLQVNALPLIIGAVQGMIFTMADVLFNFVKDSKYKKYYDFRHKDSAASRVFLMSKAVNGLKKNEQVNSLCSFFYCL</sequence>
<dbReference type="STRING" id="930129.SAMN05216352_101341"/>
<keyword evidence="1" id="KW-1133">Transmembrane helix</keyword>
<feature type="transmembrane region" description="Helical" evidence="1">
    <location>
        <begin position="48"/>
        <end position="67"/>
    </location>
</feature>
<dbReference type="EMBL" id="FNDU01000001">
    <property type="protein sequence ID" value="SDH45501.1"/>
    <property type="molecule type" value="Genomic_DNA"/>
</dbReference>
<accession>A0A1G8CJ31</accession>